<reference evidence="2" key="1">
    <citation type="submission" date="2023-07" db="EMBL/GenBank/DDBJ databases">
        <title>draft genome sequence of fig (Ficus carica).</title>
        <authorList>
            <person name="Takahashi T."/>
            <person name="Nishimura K."/>
        </authorList>
    </citation>
    <scope>NUCLEOTIDE SEQUENCE</scope>
</reference>
<dbReference type="AlphaFoldDB" id="A0AA88AIK7"/>
<evidence type="ECO:0000313" key="3">
    <source>
        <dbReference type="Proteomes" id="UP001187192"/>
    </source>
</evidence>
<dbReference type="Proteomes" id="UP001187192">
    <property type="component" value="Unassembled WGS sequence"/>
</dbReference>
<evidence type="ECO:0000256" key="1">
    <source>
        <dbReference type="SAM" id="MobiDB-lite"/>
    </source>
</evidence>
<name>A0AA88AIK7_FICCA</name>
<accession>A0AA88AIK7</accession>
<dbReference type="EMBL" id="BTGU01000058">
    <property type="protein sequence ID" value="GMN55668.1"/>
    <property type="molecule type" value="Genomic_DNA"/>
</dbReference>
<feature type="region of interest" description="Disordered" evidence="1">
    <location>
        <begin position="106"/>
        <end position="136"/>
    </location>
</feature>
<organism evidence="2 3">
    <name type="scientific">Ficus carica</name>
    <name type="common">Common fig</name>
    <dbReference type="NCBI Taxonomy" id="3494"/>
    <lineage>
        <taxon>Eukaryota</taxon>
        <taxon>Viridiplantae</taxon>
        <taxon>Streptophyta</taxon>
        <taxon>Embryophyta</taxon>
        <taxon>Tracheophyta</taxon>
        <taxon>Spermatophyta</taxon>
        <taxon>Magnoliopsida</taxon>
        <taxon>eudicotyledons</taxon>
        <taxon>Gunneridae</taxon>
        <taxon>Pentapetalae</taxon>
        <taxon>rosids</taxon>
        <taxon>fabids</taxon>
        <taxon>Rosales</taxon>
        <taxon>Moraceae</taxon>
        <taxon>Ficeae</taxon>
        <taxon>Ficus</taxon>
    </lineage>
</organism>
<gene>
    <name evidence="2" type="ORF">TIFTF001_024801</name>
</gene>
<evidence type="ECO:0000313" key="2">
    <source>
        <dbReference type="EMBL" id="GMN55668.1"/>
    </source>
</evidence>
<keyword evidence="3" id="KW-1185">Reference proteome</keyword>
<protein>
    <submittedName>
        <fullName evidence="2">Uncharacterized protein</fullName>
    </submittedName>
</protein>
<sequence>MAPGAKAMAFSMASHPSHVAHCPNRDLASTPSAWSLFLTVTTRKPLTAESRAHLPRGPTTVQSLQEARRWAWRRASFQRQVEAEGRARKKKARSLWWGKGGNAGLVHKPTGLHDGQRGGRDVDGEEGMGSDGRFPMWGETLVHGGREFPTTERWMREVQPPRLLEGRDVDGDDHTMPCISRRLPPPSPPPTPNAGTEKSFFFFF</sequence>
<proteinExistence type="predicted"/>
<comment type="caution">
    <text evidence="2">The sequence shown here is derived from an EMBL/GenBank/DDBJ whole genome shotgun (WGS) entry which is preliminary data.</text>
</comment>